<name>A0A6I9RHA7_ELAGV</name>
<feature type="compositionally biased region" description="Low complexity" evidence="1">
    <location>
        <begin position="181"/>
        <end position="193"/>
    </location>
</feature>
<dbReference type="Proteomes" id="UP000504607">
    <property type="component" value="Chromosome 7"/>
</dbReference>
<feature type="region of interest" description="Disordered" evidence="1">
    <location>
        <begin position="173"/>
        <end position="193"/>
    </location>
</feature>
<dbReference type="KEGG" id="egu:105048774"/>
<reference evidence="3" key="1">
    <citation type="submission" date="2025-08" db="UniProtKB">
        <authorList>
            <consortium name="RefSeq"/>
        </authorList>
    </citation>
    <scope>IDENTIFICATION</scope>
</reference>
<keyword evidence="2" id="KW-1185">Reference proteome</keyword>
<organism evidence="2 3">
    <name type="scientific">Elaeis guineensis var. tenera</name>
    <name type="common">Oil palm</name>
    <dbReference type="NCBI Taxonomy" id="51953"/>
    <lineage>
        <taxon>Eukaryota</taxon>
        <taxon>Viridiplantae</taxon>
        <taxon>Streptophyta</taxon>
        <taxon>Embryophyta</taxon>
        <taxon>Tracheophyta</taxon>
        <taxon>Spermatophyta</taxon>
        <taxon>Magnoliopsida</taxon>
        <taxon>Liliopsida</taxon>
        <taxon>Arecaceae</taxon>
        <taxon>Arecoideae</taxon>
        <taxon>Cocoseae</taxon>
        <taxon>Elaeidinae</taxon>
        <taxon>Elaeis</taxon>
    </lineage>
</organism>
<evidence type="ECO:0000313" key="2">
    <source>
        <dbReference type="Proteomes" id="UP000504607"/>
    </source>
</evidence>
<feature type="compositionally biased region" description="Basic residues" evidence="1">
    <location>
        <begin position="41"/>
        <end position="57"/>
    </location>
</feature>
<sequence>METASKNPPEAAEVTAYISEVRLESSSATVGFSEPCPCCGNRKRRCLHPPARSRKKLLVFDPTSASASASSSPSPTRPVLLRSESSPHPSSSRRAGPSLTPSPPPPSAFLRSHSFPSAPLGRTASPAFPSSVESPAEAFGSPPPNAVPPFVHLCSDPVPPMSPPSFLVPVPSDRRVERSNSSESTPPAAATAITCPAPSNKRVQDRDGGAEWRKRQAVRVSVNCECGVVREVVLLQQ</sequence>
<dbReference type="AlphaFoldDB" id="A0A6I9RHA7"/>
<dbReference type="RefSeq" id="XP_010926523.1">
    <property type="nucleotide sequence ID" value="XM_010928221.3"/>
</dbReference>
<feature type="compositionally biased region" description="Low complexity" evidence="1">
    <location>
        <begin position="82"/>
        <end position="99"/>
    </location>
</feature>
<evidence type="ECO:0000313" key="3">
    <source>
        <dbReference type="RefSeq" id="XP_010926523.1"/>
    </source>
</evidence>
<dbReference type="GeneID" id="105048774"/>
<dbReference type="OrthoDB" id="782151at2759"/>
<proteinExistence type="predicted"/>
<evidence type="ECO:0000256" key="1">
    <source>
        <dbReference type="SAM" id="MobiDB-lite"/>
    </source>
</evidence>
<feature type="compositionally biased region" description="Low complexity" evidence="1">
    <location>
        <begin position="62"/>
        <end position="74"/>
    </location>
</feature>
<accession>A0A6I9RHA7</accession>
<dbReference type="InParanoid" id="A0A6I9RHA7"/>
<protein>
    <submittedName>
        <fullName evidence="3">Proline-rich receptor-like protein kinase PERK2</fullName>
    </submittedName>
</protein>
<gene>
    <name evidence="3" type="primary">LOC105048774</name>
</gene>
<feature type="region of interest" description="Disordered" evidence="1">
    <location>
        <begin position="39"/>
        <end position="141"/>
    </location>
</feature>